<feature type="domain" description="HTH lysR-type" evidence="5">
    <location>
        <begin position="1"/>
        <end position="58"/>
    </location>
</feature>
<keyword evidence="7" id="KW-1185">Reference proteome</keyword>
<dbReference type="PANTHER" id="PTHR30419">
    <property type="entry name" value="HTH-TYPE TRANSCRIPTIONAL REGULATOR YBHD"/>
    <property type="match status" value="1"/>
</dbReference>
<dbReference type="CDD" id="cd05466">
    <property type="entry name" value="PBP2_LTTR_substrate"/>
    <property type="match status" value="1"/>
</dbReference>
<evidence type="ECO:0000256" key="2">
    <source>
        <dbReference type="ARBA" id="ARBA00023015"/>
    </source>
</evidence>
<reference evidence="6 7" key="1">
    <citation type="submission" date="2011-08" db="EMBL/GenBank/DDBJ databases">
        <title>The Genome Sequence of Clostridium orbiscindens 1_3_50AFAA.</title>
        <authorList>
            <consortium name="The Broad Institute Genome Sequencing Platform"/>
            <person name="Earl A."/>
            <person name="Ward D."/>
            <person name="Feldgarden M."/>
            <person name="Gevers D."/>
            <person name="Daigneault M."/>
            <person name="Strauss J."/>
            <person name="Allen-Vercoe E."/>
            <person name="Young S.K."/>
            <person name="Zeng Q."/>
            <person name="Gargeya S."/>
            <person name="Fitzgerald M."/>
            <person name="Haas B."/>
            <person name="Abouelleil A."/>
            <person name="Alvarado L."/>
            <person name="Arachchi H.M."/>
            <person name="Berlin A."/>
            <person name="Brown A."/>
            <person name="Chapman S.B."/>
            <person name="Chen Z."/>
            <person name="Dunbar C."/>
            <person name="Freedman E."/>
            <person name="Gearin G."/>
            <person name="Gellesch M."/>
            <person name="Goldberg J."/>
            <person name="Griggs A."/>
            <person name="Gujja S."/>
            <person name="Heiman D."/>
            <person name="Howarth C."/>
            <person name="Larson L."/>
            <person name="Lui A."/>
            <person name="MacDonald P.J.P."/>
            <person name="Montmayeur A."/>
            <person name="Murphy C."/>
            <person name="Neiman D."/>
            <person name="Pearson M."/>
            <person name="Priest M."/>
            <person name="Roberts A."/>
            <person name="Saif S."/>
            <person name="Shea T."/>
            <person name="Shenoy N."/>
            <person name="Sisk P."/>
            <person name="Stolte C."/>
            <person name="Sykes S."/>
            <person name="Wortman J."/>
            <person name="Nusbaum C."/>
            <person name="Birren B."/>
        </authorList>
    </citation>
    <scope>NUCLEOTIDE SEQUENCE [LARGE SCALE GENOMIC DNA]</scope>
    <source>
        <strain evidence="6 7">1_3_50AFAA</strain>
    </source>
</reference>
<dbReference type="GO" id="GO:0005829">
    <property type="term" value="C:cytosol"/>
    <property type="evidence" value="ECO:0007669"/>
    <property type="project" value="TreeGrafter"/>
</dbReference>
<comment type="caution">
    <text evidence="6">The sequence shown here is derived from an EMBL/GenBank/DDBJ whole genome shotgun (WGS) entry which is preliminary data.</text>
</comment>
<dbReference type="InterPro" id="IPR050950">
    <property type="entry name" value="HTH-type_LysR_regulators"/>
</dbReference>
<dbReference type="AlphaFoldDB" id="A0A096DHA9"/>
<dbReference type="SUPFAM" id="SSF46785">
    <property type="entry name" value="Winged helix' DNA-binding domain"/>
    <property type="match status" value="1"/>
</dbReference>
<dbReference type="EMBL" id="ADLO01000024">
    <property type="protein sequence ID" value="KGF56899.1"/>
    <property type="molecule type" value="Genomic_DNA"/>
</dbReference>
<dbReference type="InterPro" id="IPR036388">
    <property type="entry name" value="WH-like_DNA-bd_sf"/>
</dbReference>
<dbReference type="InterPro" id="IPR005119">
    <property type="entry name" value="LysR_subst-bd"/>
</dbReference>
<dbReference type="Pfam" id="PF00126">
    <property type="entry name" value="HTH_1"/>
    <property type="match status" value="1"/>
</dbReference>
<organism evidence="6 7">
    <name type="scientific">Flavonifractor plautii 1_3_50AFAA</name>
    <dbReference type="NCBI Taxonomy" id="742738"/>
    <lineage>
        <taxon>Bacteria</taxon>
        <taxon>Bacillati</taxon>
        <taxon>Bacillota</taxon>
        <taxon>Clostridia</taxon>
        <taxon>Eubacteriales</taxon>
        <taxon>Oscillospiraceae</taxon>
        <taxon>Flavonifractor</taxon>
    </lineage>
</organism>
<dbReference type="InterPro" id="IPR036390">
    <property type="entry name" value="WH_DNA-bd_sf"/>
</dbReference>
<dbReference type="InterPro" id="IPR000847">
    <property type="entry name" value="LysR_HTH_N"/>
</dbReference>
<evidence type="ECO:0000256" key="1">
    <source>
        <dbReference type="ARBA" id="ARBA00009437"/>
    </source>
</evidence>
<dbReference type="GO" id="GO:0003700">
    <property type="term" value="F:DNA-binding transcription factor activity"/>
    <property type="evidence" value="ECO:0007669"/>
    <property type="project" value="InterPro"/>
</dbReference>
<dbReference type="Proteomes" id="UP000029585">
    <property type="component" value="Unassembled WGS sequence"/>
</dbReference>
<dbReference type="PRINTS" id="PR00039">
    <property type="entry name" value="HTHLYSR"/>
</dbReference>
<dbReference type="PANTHER" id="PTHR30419:SF8">
    <property type="entry name" value="NITROGEN ASSIMILATION TRANSCRIPTIONAL ACTIVATOR-RELATED"/>
    <property type="match status" value="1"/>
</dbReference>
<proteinExistence type="inferred from homology"/>
<comment type="similarity">
    <text evidence="1">Belongs to the LysR transcriptional regulatory family.</text>
</comment>
<evidence type="ECO:0000313" key="6">
    <source>
        <dbReference type="EMBL" id="KGF56899.1"/>
    </source>
</evidence>
<evidence type="ECO:0000256" key="3">
    <source>
        <dbReference type="ARBA" id="ARBA00023125"/>
    </source>
</evidence>
<dbReference type="PROSITE" id="PS50931">
    <property type="entry name" value="HTH_LYSR"/>
    <property type="match status" value="1"/>
</dbReference>
<dbReference type="RefSeq" id="WP_044938843.1">
    <property type="nucleotide sequence ID" value="NZ_KN174161.1"/>
</dbReference>
<sequence length="311" mass="35168">MDVKQMTYILTIAQEGGISKAAAKLFITQSALDQQLLKLEHELGTRLFFRSRSSFALTEAGRVYVDYARRMLELKNEAYRIIHDIAGRRRGTLSLAFAPERGMEMFMAVYPRFYQSYPEVTVTPREISVRRQLEMLAGDELDLGFISRPEGEVPGLTCVPLLREEFLLITPRSHPLAARAAPPGAPLTVLDTECLWDLTFCLIYRSSTQREVIDPLFERAGRKPNLFLETASNRANVSMVQKGLSCSIVPAYYVQGVEDVACFRLSAHPAWTVSACYRRNRYLSKSAQHFIALAAAYFRPECAAQEKELPQ</sequence>
<keyword evidence="3" id="KW-0238">DNA-binding</keyword>
<protein>
    <recommendedName>
        <fullName evidence="5">HTH lysR-type domain-containing protein</fullName>
    </recommendedName>
</protein>
<dbReference type="HOGENOM" id="CLU_039613_6_2_9"/>
<dbReference type="eggNOG" id="COG0583">
    <property type="taxonomic scope" value="Bacteria"/>
</dbReference>
<evidence type="ECO:0000259" key="5">
    <source>
        <dbReference type="PROSITE" id="PS50931"/>
    </source>
</evidence>
<dbReference type="SUPFAM" id="SSF53850">
    <property type="entry name" value="Periplasmic binding protein-like II"/>
    <property type="match status" value="1"/>
</dbReference>
<dbReference type="Gene3D" id="3.40.190.290">
    <property type="match status" value="1"/>
</dbReference>
<evidence type="ECO:0000256" key="4">
    <source>
        <dbReference type="ARBA" id="ARBA00023163"/>
    </source>
</evidence>
<dbReference type="GO" id="GO:0003677">
    <property type="term" value="F:DNA binding"/>
    <property type="evidence" value="ECO:0007669"/>
    <property type="project" value="UniProtKB-KW"/>
</dbReference>
<dbReference type="PATRIC" id="fig|742738.3.peg.642"/>
<dbReference type="Pfam" id="PF03466">
    <property type="entry name" value="LysR_substrate"/>
    <property type="match status" value="1"/>
</dbReference>
<keyword evidence="2" id="KW-0805">Transcription regulation</keyword>
<evidence type="ECO:0000313" key="7">
    <source>
        <dbReference type="Proteomes" id="UP000029585"/>
    </source>
</evidence>
<name>A0A096DHA9_FLAPL</name>
<accession>A0A096DHA9</accession>
<dbReference type="Gene3D" id="1.10.10.10">
    <property type="entry name" value="Winged helix-like DNA-binding domain superfamily/Winged helix DNA-binding domain"/>
    <property type="match status" value="1"/>
</dbReference>
<gene>
    <name evidence="6" type="ORF">HMPREF9460_00618</name>
</gene>
<dbReference type="FunFam" id="1.10.10.10:FF:000001">
    <property type="entry name" value="LysR family transcriptional regulator"/>
    <property type="match status" value="1"/>
</dbReference>
<keyword evidence="4" id="KW-0804">Transcription</keyword>